<evidence type="ECO:0000313" key="12">
    <source>
        <dbReference type="Proteomes" id="UP000019373"/>
    </source>
</evidence>
<feature type="signal peptide" evidence="9">
    <location>
        <begin position="1"/>
        <end position="19"/>
    </location>
</feature>
<dbReference type="HOGENOM" id="CLU_065428_0_0_1"/>
<evidence type="ECO:0000256" key="9">
    <source>
        <dbReference type="SAM" id="SignalP"/>
    </source>
</evidence>
<accession>U1GSC5</accession>
<feature type="domain" description="Cytochrome b561" evidence="10">
    <location>
        <begin position="69"/>
        <end position="207"/>
    </location>
</feature>
<dbReference type="OMA" id="IGVWMIN"/>
<evidence type="ECO:0000256" key="6">
    <source>
        <dbReference type="ARBA" id="ARBA00023136"/>
    </source>
</evidence>
<evidence type="ECO:0000256" key="3">
    <source>
        <dbReference type="ARBA" id="ARBA00022692"/>
    </source>
</evidence>
<feature type="transmembrane region" description="Helical" evidence="8">
    <location>
        <begin position="187"/>
        <end position="205"/>
    </location>
</feature>
<sequence>MQRLLFSVVLSVFFASVIASPQYESGGDGGGDSGDPTSFSSDSQSGSGSSSGGTDSSSIPTSGNQVLIAHAVLATVAWAFFFPMGAIMLRLNIKSPIMLKLHIYFQMFAYLIYVAAAGMGIWLTIYISRYYDSWADPHPMIGLVLLIVATIQPLSGWIHHRIYHKRAVTLATTNRGPRPGRTMWGRAHLWLGRGLITLGIVNGGLGIKMLEDSPFQARSVTRNAAIGYGVGAGVMWCIYVFITVVWEWTRPARKRQQLNDNSESRRSAKSQSSSEGSLTNEPKSPARG</sequence>
<keyword evidence="6 8" id="KW-0472">Membrane</keyword>
<dbReference type="GO" id="GO:0016020">
    <property type="term" value="C:membrane"/>
    <property type="evidence" value="ECO:0007669"/>
    <property type="project" value="UniProtKB-SubCell"/>
</dbReference>
<dbReference type="InterPro" id="IPR006593">
    <property type="entry name" value="Cyt_b561/ferric_Rdtase_TM"/>
</dbReference>
<dbReference type="AlphaFoldDB" id="U1GSC5"/>
<comment type="subcellular location">
    <subcellularLocation>
        <location evidence="1">Membrane</location>
    </subcellularLocation>
</comment>
<feature type="transmembrane region" description="Helical" evidence="8">
    <location>
        <begin position="67"/>
        <end position="91"/>
    </location>
</feature>
<dbReference type="Gene3D" id="1.20.120.1770">
    <property type="match status" value="1"/>
</dbReference>
<evidence type="ECO:0000256" key="1">
    <source>
        <dbReference type="ARBA" id="ARBA00004370"/>
    </source>
</evidence>
<dbReference type="OrthoDB" id="19261at2759"/>
<keyword evidence="3 8" id="KW-0812">Transmembrane</keyword>
<evidence type="ECO:0000256" key="8">
    <source>
        <dbReference type="SAM" id="Phobius"/>
    </source>
</evidence>
<dbReference type="PANTHER" id="PTHR47797">
    <property type="entry name" value="DEHYDROGENASE, PUTATIVE (AFU_ORTHOLOGUE AFUA_8G05805)-RELATED"/>
    <property type="match status" value="1"/>
</dbReference>
<evidence type="ECO:0000256" key="7">
    <source>
        <dbReference type="SAM" id="MobiDB-lite"/>
    </source>
</evidence>
<evidence type="ECO:0000256" key="2">
    <source>
        <dbReference type="ARBA" id="ARBA00022448"/>
    </source>
</evidence>
<evidence type="ECO:0000313" key="11">
    <source>
        <dbReference type="EMBL" id="ERF75278.1"/>
    </source>
</evidence>
<dbReference type="RefSeq" id="XP_007787290.1">
    <property type="nucleotide sequence ID" value="XM_007789100.1"/>
</dbReference>
<gene>
    <name evidence="11" type="ORF">EPUS_00070</name>
</gene>
<feature type="region of interest" description="Disordered" evidence="7">
    <location>
        <begin position="25"/>
        <end position="58"/>
    </location>
</feature>
<dbReference type="EMBL" id="KE720815">
    <property type="protein sequence ID" value="ERF75278.1"/>
    <property type="molecule type" value="Genomic_DNA"/>
</dbReference>
<proteinExistence type="predicted"/>
<evidence type="ECO:0000256" key="4">
    <source>
        <dbReference type="ARBA" id="ARBA00022982"/>
    </source>
</evidence>
<feature type="chain" id="PRO_5004611502" description="Cytochrome b561 domain-containing protein" evidence="9">
    <location>
        <begin position="20"/>
        <end position="288"/>
    </location>
</feature>
<reference evidence="12" key="1">
    <citation type="journal article" date="2014" name="BMC Genomics">
        <title>Genome characteristics reveal the impact of lichenization on lichen-forming fungus Endocarpon pusillum Hedwig (Verrucariales, Ascomycota).</title>
        <authorList>
            <person name="Wang Y.-Y."/>
            <person name="Liu B."/>
            <person name="Zhang X.-Y."/>
            <person name="Zhou Q.-M."/>
            <person name="Zhang T."/>
            <person name="Li H."/>
            <person name="Yu Y.-F."/>
            <person name="Zhang X.-L."/>
            <person name="Hao X.-Y."/>
            <person name="Wang M."/>
            <person name="Wang L."/>
            <person name="Wei J.-C."/>
        </authorList>
    </citation>
    <scope>NUCLEOTIDE SEQUENCE [LARGE SCALE GENOMIC DNA]</scope>
    <source>
        <strain evidence="12">Z07020 / HMAS-L-300199</strain>
    </source>
</reference>
<keyword evidence="4" id="KW-0249">Electron transport</keyword>
<dbReference type="Proteomes" id="UP000019373">
    <property type="component" value="Unassembled WGS sequence"/>
</dbReference>
<keyword evidence="5 8" id="KW-1133">Transmembrane helix</keyword>
<feature type="region of interest" description="Disordered" evidence="7">
    <location>
        <begin position="255"/>
        <end position="288"/>
    </location>
</feature>
<feature type="transmembrane region" description="Helical" evidence="8">
    <location>
        <begin position="103"/>
        <end position="127"/>
    </location>
</feature>
<feature type="transmembrane region" description="Helical" evidence="8">
    <location>
        <begin position="225"/>
        <end position="246"/>
    </location>
</feature>
<organism evidence="11 12">
    <name type="scientific">Endocarpon pusillum (strain Z07020 / HMAS-L-300199)</name>
    <name type="common">Lichen-forming fungus</name>
    <dbReference type="NCBI Taxonomy" id="1263415"/>
    <lineage>
        <taxon>Eukaryota</taxon>
        <taxon>Fungi</taxon>
        <taxon>Dikarya</taxon>
        <taxon>Ascomycota</taxon>
        <taxon>Pezizomycotina</taxon>
        <taxon>Eurotiomycetes</taxon>
        <taxon>Chaetothyriomycetidae</taxon>
        <taxon>Verrucariales</taxon>
        <taxon>Verrucariaceae</taxon>
        <taxon>Endocarpon</taxon>
    </lineage>
</organism>
<feature type="compositionally biased region" description="Low complexity" evidence="7">
    <location>
        <begin position="34"/>
        <end position="58"/>
    </location>
</feature>
<dbReference type="GeneID" id="19235135"/>
<dbReference type="CDD" id="cd08760">
    <property type="entry name" value="Cyt_b561_FRRS1_like"/>
    <property type="match status" value="1"/>
</dbReference>
<evidence type="ECO:0000256" key="5">
    <source>
        <dbReference type="ARBA" id="ARBA00022989"/>
    </source>
</evidence>
<protein>
    <recommendedName>
        <fullName evidence="10">Cytochrome b561 domain-containing protein</fullName>
    </recommendedName>
</protein>
<evidence type="ECO:0000259" key="10">
    <source>
        <dbReference type="SMART" id="SM00665"/>
    </source>
</evidence>
<dbReference type="SMART" id="SM00665">
    <property type="entry name" value="B561"/>
    <property type="match status" value="1"/>
</dbReference>
<keyword evidence="9" id="KW-0732">Signal</keyword>
<keyword evidence="2" id="KW-0813">Transport</keyword>
<dbReference type="eggNOG" id="KOG4293">
    <property type="taxonomic scope" value="Eukaryota"/>
</dbReference>
<feature type="transmembrane region" description="Helical" evidence="8">
    <location>
        <begin position="139"/>
        <end position="158"/>
    </location>
</feature>
<dbReference type="PANTHER" id="PTHR47797:SF1">
    <property type="entry name" value="CYTOCHROME B561 DOMAIN-CONTAINING PROTEIN-RELATED"/>
    <property type="match status" value="1"/>
</dbReference>
<keyword evidence="12" id="KW-1185">Reference proteome</keyword>
<name>U1GSC5_ENDPU</name>